<sequence>MRKATIERNTAETRIALTLELDGEGKYAVKTGCGFLNHMLELFARHGNFDLELACEGDTDVDFHHTTEDIGIALGRAFDQALGER</sequence>
<dbReference type="InterPro" id="IPR020565">
    <property type="entry name" value="ImidazoleglycerP_deHydtase_CS"/>
</dbReference>
<evidence type="ECO:0000256" key="2">
    <source>
        <dbReference type="ARBA" id="ARBA00022605"/>
    </source>
</evidence>
<comment type="pathway">
    <text evidence="1">Amino-acid biosynthesis; L-histidine biosynthesis; L-histidine from 5-phospho-alpha-D-ribose 1-diphosphate: step 6/9.</text>
</comment>
<dbReference type="InterPro" id="IPR038494">
    <property type="entry name" value="IGPD_sf"/>
</dbReference>
<dbReference type="Gene3D" id="3.30.230.40">
    <property type="entry name" value="Imidazole glycerol phosphate dehydratase, domain 1"/>
    <property type="match status" value="1"/>
</dbReference>
<dbReference type="PROSITE" id="PS00954">
    <property type="entry name" value="IGP_DEHYDRATASE_1"/>
    <property type="match status" value="1"/>
</dbReference>
<dbReference type="InterPro" id="IPR000807">
    <property type="entry name" value="ImidazoleglycerolP_deHydtase"/>
</dbReference>
<organism evidence="5 6">
    <name type="scientific">Candidatus Alectryocaccomicrobium excrementavium</name>
    <dbReference type="NCBI Taxonomy" id="2840668"/>
    <lineage>
        <taxon>Bacteria</taxon>
        <taxon>Bacillati</taxon>
        <taxon>Bacillota</taxon>
        <taxon>Clostridia</taxon>
        <taxon>Candidatus Alectryocaccomicrobium</taxon>
    </lineage>
</organism>
<dbReference type="Pfam" id="PF00475">
    <property type="entry name" value="IGPD"/>
    <property type="match status" value="1"/>
</dbReference>
<dbReference type="PANTHER" id="PTHR23133:SF2">
    <property type="entry name" value="IMIDAZOLEGLYCEROL-PHOSPHATE DEHYDRATASE"/>
    <property type="match status" value="1"/>
</dbReference>
<protein>
    <submittedName>
        <fullName evidence="5">Imidazoleglycerol-phosphate dehydratase</fullName>
    </submittedName>
</protein>
<dbReference type="PANTHER" id="PTHR23133">
    <property type="entry name" value="IMIDAZOLEGLYCEROL-PHOSPHATE DEHYDRATASE HIS7"/>
    <property type="match status" value="1"/>
</dbReference>
<dbReference type="EMBL" id="DVJN01000238">
    <property type="protein sequence ID" value="HIS93829.1"/>
    <property type="molecule type" value="Genomic_DNA"/>
</dbReference>
<evidence type="ECO:0000313" key="5">
    <source>
        <dbReference type="EMBL" id="HIS93829.1"/>
    </source>
</evidence>
<evidence type="ECO:0000256" key="4">
    <source>
        <dbReference type="ARBA" id="ARBA00023239"/>
    </source>
</evidence>
<proteinExistence type="predicted"/>
<dbReference type="GO" id="GO:0004424">
    <property type="term" value="F:imidazoleglycerol-phosphate dehydratase activity"/>
    <property type="evidence" value="ECO:0007669"/>
    <property type="project" value="InterPro"/>
</dbReference>
<dbReference type="FunFam" id="3.30.230.40:FF:000003">
    <property type="entry name" value="Imidazoleglycerol-phosphate dehydratase HisB"/>
    <property type="match status" value="1"/>
</dbReference>
<evidence type="ECO:0000313" key="6">
    <source>
        <dbReference type="Proteomes" id="UP000824140"/>
    </source>
</evidence>
<evidence type="ECO:0000256" key="1">
    <source>
        <dbReference type="ARBA" id="ARBA00005047"/>
    </source>
</evidence>
<dbReference type="InterPro" id="IPR020568">
    <property type="entry name" value="Ribosomal_Su5_D2-typ_SF"/>
</dbReference>
<feature type="non-terminal residue" evidence="5">
    <location>
        <position position="85"/>
    </location>
</feature>
<dbReference type="AlphaFoldDB" id="A0A9D1G2D3"/>
<keyword evidence="3" id="KW-0368">Histidine biosynthesis</keyword>
<accession>A0A9D1G2D3</accession>
<keyword evidence="4" id="KW-0456">Lyase</keyword>
<reference evidence="5" key="2">
    <citation type="journal article" date="2021" name="PeerJ">
        <title>Extensive microbial diversity within the chicken gut microbiome revealed by metagenomics and culture.</title>
        <authorList>
            <person name="Gilroy R."/>
            <person name="Ravi A."/>
            <person name="Getino M."/>
            <person name="Pursley I."/>
            <person name="Horton D.L."/>
            <person name="Alikhan N.F."/>
            <person name="Baker D."/>
            <person name="Gharbi K."/>
            <person name="Hall N."/>
            <person name="Watson M."/>
            <person name="Adriaenssens E.M."/>
            <person name="Foster-Nyarko E."/>
            <person name="Jarju S."/>
            <person name="Secka A."/>
            <person name="Antonio M."/>
            <person name="Oren A."/>
            <person name="Chaudhuri R.R."/>
            <person name="La Ragione R."/>
            <person name="Hildebrand F."/>
            <person name="Pallen M.J."/>
        </authorList>
    </citation>
    <scope>NUCLEOTIDE SEQUENCE</scope>
    <source>
        <strain evidence="5">13766</strain>
    </source>
</reference>
<reference evidence="5" key="1">
    <citation type="submission" date="2020-10" db="EMBL/GenBank/DDBJ databases">
        <authorList>
            <person name="Gilroy R."/>
        </authorList>
    </citation>
    <scope>NUCLEOTIDE SEQUENCE</scope>
    <source>
        <strain evidence="5">13766</strain>
    </source>
</reference>
<comment type="caution">
    <text evidence="5">The sequence shown here is derived from an EMBL/GenBank/DDBJ whole genome shotgun (WGS) entry which is preliminary data.</text>
</comment>
<gene>
    <name evidence="5" type="ORF">IAA84_12510</name>
</gene>
<dbReference type="GO" id="GO:0000105">
    <property type="term" value="P:L-histidine biosynthetic process"/>
    <property type="evidence" value="ECO:0007669"/>
    <property type="project" value="UniProtKB-KW"/>
</dbReference>
<dbReference type="Proteomes" id="UP000824140">
    <property type="component" value="Unassembled WGS sequence"/>
</dbReference>
<evidence type="ECO:0000256" key="3">
    <source>
        <dbReference type="ARBA" id="ARBA00023102"/>
    </source>
</evidence>
<keyword evidence="2" id="KW-0028">Amino-acid biosynthesis</keyword>
<name>A0A9D1G2D3_9FIRM</name>
<dbReference type="SUPFAM" id="SSF54211">
    <property type="entry name" value="Ribosomal protein S5 domain 2-like"/>
    <property type="match status" value="1"/>
</dbReference>